<reference evidence="11" key="1">
    <citation type="submission" date="2006-06" db="EMBL/GenBank/DDBJ databases">
        <title>Complete sequence of Trichodesmium erythraeum IMS101.</title>
        <authorList>
            <consortium name="US DOE Joint Genome Institute"/>
            <person name="Copeland A."/>
            <person name="Lucas S."/>
            <person name="Lapidus A."/>
            <person name="Barry K."/>
            <person name="Detter J.C."/>
            <person name="Glavina del Rio T."/>
            <person name="Hammon N."/>
            <person name="Israni S."/>
            <person name="Dalin E."/>
            <person name="Tice H."/>
            <person name="Pitluck S."/>
            <person name="Kiss H."/>
            <person name="Munk A.C."/>
            <person name="Brettin T."/>
            <person name="Bruce D."/>
            <person name="Han C."/>
            <person name="Tapia R."/>
            <person name="Gilna P."/>
            <person name="Schmutz J."/>
            <person name="Larimer F."/>
            <person name="Land M."/>
            <person name="Hauser L."/>
            <person name="Kyrpides N."/>
            <person name="Kim E."/>
            <person name="Richardson P."/>
        </authorList>
    </citation>
    <scope>NUCLEOTIDE SEQUENCE [LARGE SCALE GENOMIC DNA]</scope>
    <source>
        <strain evidence="11">IMS101</strain>
    </source>
</reference>
<evidence type="ECO:0000256" key="2">
    <source>
        <dbReference type="ARBA" id="ARBA00002039"/>
    </source>
</evidence>
<dbReference type="GO" id="GO:0008236">
    <property type="term" value="F:serine-type peptidase activity"/>
    <property type="evidence" value="ECO:0007669"/>
    <property type="project" value="UniProtKB-KW"/>
</dbReference>
<keyword evidence="8 9" id="KW-0720">Serine protease</keyword>
<keyword evidence="7 9" id="KW-0378">Hydrolase</keyword>
<dbReference type="EC" id="3.4.15.6" evidence="4 9"/>
<comment type="similarity">
    <text evidence="3 9">Belongs to the peptidase S51 family.</text>
</comment>
<dbReference type="OrthoDB" id="9799980at2"/>
<feature type="active site" description="Charge relay system" evidence="10">
    <location>
        <position position="264"/>
    </location>
</feature>
<dbReference type="eggNOG" id="COG4242">
    <property type="taxonomic scope" value="Bacteria"/>
</dbReference>
<comment type="function">
    <text evidence="2 9">Exopeptidase that catalyzes the hydrolytic cleavage of multi-L-arginyl-poly-L-aspartic acid (cyanophycin; a water-insoluble reserve polymer) into aspartate-arginine dipeptides.</text>
</comment>
<protein>
    <recommendedName>
        <fullName evidence="5 9">Cyanophycinase</fullName>
        <ecNumber evidence="4 9">3.4.15.6</ecNumber>
    </recommendedName>
</protein>
<dbReference type="Gene3D" id="3.40.50.880">
    <property type="match status" value="1"/>
</dbReference>
<dbReference type="PANTHER" id="PTHR36175">
    <property type="entry name" value="CYANOPHYCINASE"/>
    <property type="match status" value="1"/>
</dbReference>
<dbReference type="PIRSF" id="PIRSF032067">
    <property type="entry name" value="Cyanophycinase"/>
    <property type="match status" value="1"/>
</dbReference>
<sequence length="346" mass="38387">MRFLFLLNLFLTSLFNKSLKATLVLFLIVATVLVFLPQVKSYGYLENNSADLGLQHAGPVYDLGGGGRDVDEAIQWMINEVRGCYSCEKKVDVVIIRNSGSDAYNEAILAMDGVSSAKTLIISDREEATRENVVEDIEDAEVIFFAGGDQCQYLRNYLNTGVDGAIKSVIARGGAVGGTSAGAMIQSDFVFNACSDKVISETALESPYEDITLNQDFFYWENLQDTIIDTHFSERDRMGRLMTFVARLLRDGRASDALGIGVDENTSLIVDQNGLAEVVGVRDGFVYFVSGDHLPEKCEPQTPLTFSRFKIWKRGNGETFDLRNRALNDDYYEVSVENGKIDSNPY</sequence>
<evidence type="ECO:0000256" key="3">
    <source>
        <dbReference type="ARBA" id="ARBA00006534"/>
    </source>
</evidence>
<comment type="catalytic activity">
    <reaction evidence="1 9">
        <text>[L-4-(L-arginin-2-N-yl)aspartate](n) + H2O = [L-4-(L-arginin-2-N-yl)aspartate](n-1) + L-4-(L-arginin-2-N-yl)aspartate</text>
        <dbReference type="Rhea" id="RHEA:12845"/>
        <dbReference type="Rhea" id="RHEA-COMP:13728"/>
        <dbReference type="Rhea" id="RHEA-COMP:13734"/>
        <dbReference type="ChEBI" id="CHEBI:15377"/>
        <dbReference type="ChEBI" id="CHEBI:137986"/>
        <dbReference type="ChEBI" id="CHEBI:137991"/>
        <dbReference type="EC" id="3.4.15.6"/>
    </reaction>
</comment>
<proteinExistence type="inferred from homology"/>
<dbReference type="InterPro" id="IPR029062">
    <property type="entry name" value="Class_I_gatase-like"/>
</dbReference>
<dbReference type="EMBL" id="CP000393">
    <property type="protein sequence ID" value="ABG50036.1"/>
    <property type="molecule type" value="Genomic_DNA"/>
</dbReference>
<dbReference type="KEGG" id="ter:Tery_0592"/>
<evidence type="ECO:0000256" key="9">
    <source>
        <dbReference type="PIRNR" id="PIRNR032067"/>
    </source>
</evidence>
<accession>Q118N8</accession>
<evidence type="ECO:0000256" key="10">
    <source>
        <dbReference type="PIRSR" id="PIRSR032067-1"/>
    </source>
</evidence>
<dbReference type="STRING" id="203124.Tery_0592"/>
<organism evidence="11">
    <name type="scientific">Trichodesmium erythraeum (strain IMS101)</name>
    <dbReference type="NCBI Taxonomy" id="203124"/>
    <lineage>
        <taxon>Bacteria</taxon>
        <taxon>Bacillati</taxon>
        <taxon>Cyanobacteriota</taxon>
        <taxon>Cyanophyceae</taxon>
        <taxon>Oscillatoriophycideae</taxon>
        <taxon>Oscillatoriales</taxon>
        <taxon>Microcoleaceae</taxon>
        <taxon>Trichodesmium</taxon>
    </lineage>
</organism>
<dbReference type="GO" id="GO:0006508">
    <property type="term" value="P:proteolysis"/>
    <property type="evidence" value="ECO:0007669"/>
    <property type="project" value="UniProtKB-KW"/>
</dbReference>
<dbReference type="HOGENOM" id="CLU_051822_0_0_3"/>
<dbReference type="SUPFAM" id="SSF52317">
    <property type="entry name" value="Class I glutamine amidotransferase-like"/>
    <property type="match status" value="1"/>
</dbReference>
<dbReference type="InterPro" id="IPR011811">
    <property type="entry name" value="Peptidase_S51_cyanophycinase"/>
</dbReference>
<evidence type="ECO:0000256" key="8">
    <source>
        <dbReference type="ARBA" id="ARBA00022825"/>
    </source>
</evidence>
<evidence type="ECO:0000256" key="7">
    <source>
        <dbReference type="ARBA" id="ARBA00022801"/>
    </source>
</evidence>
<keyword evidence="6 9" id="KW-0645">Protease</keyword>
<dbReference type="PANTHER" id="PTHR36175:SF1">
    <property type="entry name" value="CYANOPHYCINASE"/>
    <property type="match status" value="1"/>
</dbReference>
<dbReference type="CDD" id="cd03145">
    <property type="entry name" value="GAT1_cyanophycinase"/>
    <property type="match status" value="1"/>
</dbReference>
<dbReference type="Pfam" id="PF03575">
    <property type="entry name" value="Peptidase_S51"/>
    <property type="match status" value="1"/>
</dbReference>
<name>Q118N8_TRIEI</name>
<evidence type="ECO:0000313" key="11">
    <source>
        <dbReference type="EMBL" id="ABG50036.1"/>
    </source>
</evidence>
<evidence type="ECO:0000256" key="6">
    <source>
        <dbReference type="ARBA" id="ARBA00022670"/>
    </source>
</evidence>
<feature type="active site" description="Charge relay system" evidence="10">
    <location>
        <position position="180"/>
    </location>
</feature>
<evidence type="ECO:0000256" key="5">
    <source>
        <dbReference type="ARBA" id="ARBA00015719"/>
    </source>
</evidence>
<dbReference type="GO" id="GO:0008241">
    <property type="term" value="F:peptidyl-dipeptidase activity"/>
    <property type="evidence" value="ECO:0007669"/>
    <property type="project" value="UniProtKB-EC"/>
</dbReference>
<dbReference type="InterPro" id="IPR005320">
    <property type="entry name" value="Peptidase_S51"/>
</dbReference>
<evidence type="ECO:0000256" key="4">
    <source>
        <dbReference type="ARBA" id="ARBA00013115"/>
    </source>
</evidence>
<feature type="active site" description="Charge relay system" evidence="10">
    <location>
        <position position="231"/>
    </location>
</feature>
<evidence type="ECO:0000256" key="1">
    <source>
        <dbReference type="ARBA" id="ARBA00001092"/>
    </source>
</evidence>
<gene>
    <name evidence="11" type="ordered locus">Tery_0592</name>
</gene>
<dbReference type="AlphaFoldDB" id="Q118N8"/>